<keyword evidence="4 5" id="KW-0804">Transcription</keyword>
<dbReference type="InterPro" id="IPR013325">
    <property type="entry name" value="RNA_pol_sigma_r2"/>
</dbReference>
<dbReference type="InterPro" id="IPR013324">
    <property type="entry name" value="RNA_pol_sigma_r3/r4-like"/>
</dbReference>
<dbReference type="PROSITE" id="PS00716">
    <property type="entry name" value="SIGMA70_2"/>
    <property type="match status" value="1"/>
</dbReference>
<protein>
    <recommendedName>
        <fullName evidence="5">RNA polymerase sigma factor</fullName>
    </recommendedName>
</protein>
<dbReference type="Gene3D" id="1.10.601.10">
    <property type="entry name" value="RNA Polymerase Primary Sigma Factor"/>
    <property type="match status" value="1"/>
</dbReference>
<gene>
    <name evidence="8" type="ORF">JSR06_00230</name>
</gene>
<dbReference type="InterPro" id="IPR007627">
    <property type="entry name" value="RNA_pol_sigma70_r2"/>
</dbReference>
<dbReference type="Gene3D" id="1.10.10.10">
    <property type="entry name" value="Winged helix-like DNA-binding domain superfamily/Winged helix DNA-binding domain"/>
    <property type="match status" value="2"/>
</dbReference>
<comment type="function">
    <text evidence="5">Sigma factors are initiation factors that promote the attachment of RNA polymerase to specific initiation sites and are then released.</text>
</comment>
<dbReference type="Proteomes" id="UP000663347">
    <property type="component" value="Chromosome"/>
</dbReference>
<evidence type="ECO:0000313" key="8">
    <source>
        <dbReference type="EMBL" id="QSW38019.1"/>
    </source>
</evidence>
<dbReference type="SUPFAM" id="SSF88946">
    <property type="entry name" value="Sigma2 domain of RNA polymerase sigma factors"/>
    <property type="match status" value="1"/>
</dbReference>
<dbReference type="InterPro" id="IPR000943">
    <property type="entry name" value="RNA_pol_sigma70"/>
</dbReference>
<feature type="domain" description="RNA polymerase sigma-70" evidence="6">
    <location>
        <begin position="255"/>
        <end position="268"/>
    </location>
</feature>
<reference evidence="8" key="1">
    <citation type="submission" date="2021-02" db="EMBL/GenBank/DDBJ databases">
        <authorList>
            <person name="Franco D."/>
        </authorList>
    </citation>
    <scope>NUCLEOTIDE SEQUENCE</scope>
    <source>
        <strain evidence="8">RANSCY</strain>
    </source>
</reference>
<feature type="domain" description="RNA polymerase sigma-70" evidence="7">
    <location>
        <begin position="424"/>
        <end position="450"/>
    </location>
</feature>
<evidence type="ECO:0000256" key="1">
    <source>
        <dbReference type="ARBA" id="ARBA00023015"/>
    </source>
</evidence>
<dbReference type="EMBL" id="CP071412">
    <property type="protein sequence ID" value="QSW38019.1"/>
    <property type="molecule type" value="Genomic_DNA"/>
</dbReference>
<sequence length="465" mass="54822">MKALGVLSFDSEKKIFAGIELSILGIIRIVSSIPFLSFSILKLLKKEFNKKFKYEKFIIDFNPLGKNINITQLYKPISRSDLKLNLITLFNKLKRFNFYGRYKFTDIFDIISKFKYSNSFINYINSIYKNILFNFLKLEKKLIRTYLYLMSDKDISFFENRILNVTFLKGISYIRKKIQINNNTFYGSSNKIYKQVLILKKKIFIDISAFKHKSNLYFREIACYRGNRKKIIESNQRLIISISKNYRKKGLLFSDLLQEGNIGLIKSIERFEYRKGYKFSTYSTWWIRQSITRSIADNSRLIRIPVHMTEILSKINNIRNIYINIKSKAPSIEYIKNKLCISKNKIKKVFTISKAPISLNSKINKRKGNSTYEETLSNNCNSNDETLSNKEITSNIKKVLHFLNNREREVLKMRFGLSGNRNMTLEEIGRVFGVTRERIRQIENSSLNKIRNSSIINLLRNIKGR</sequence>
<dbReference type="InterPro" id="IPR014284">
    <property type="entry name" value="RNA_pol_sigma-70_dom"/>
</dbReference>
<evidence type="ECO:0000256" key="2">
    <source>
        <dbReference type="ARBA" id="ARBA00023082"/>
    </source>
</evidence>
<dbReference type="InterPro" id="IPR007630">
    <property type="entry name" value="RNA_pol_sigma70_r4"/>
</dbReference>
<dbReference type="PROSITE" id="PS00715">
    <property type="entry name" value="SIGMA70_1"/>
    <property type="match status" value="1"/>
</dbReference>
<dbReference type="GO" id="GO:0006352">
    <property type="term" value="P:DNA-templated transcription initiation"/>
    <property type="evidence" value="ECO:0007669"/>
    <property type="project" value="InterPro"/>
</dbReference>
<comment type="similarity">
    <text evidence="5">Belongs to the sigma-70 factor family.</text>
</comment>
<dbReference type="InterPro" id="IPR050239">
    <property type="entry name" value="Sigma-70_RNA_pol_init_factors"/>
</dbReference>
<dbReference type="Pfam" id="PF04545">
    <property type="entry name" value="Sigma70_r4"/>
    <property type="match status" value="1"/>
</dbReference>
<proteinExistence type="inferred from homology"/>
<keyword evidence="3 5" id="KW-0238">DNA-binding</keyword>
<dbReference type="PRINTS" id="PR00046">
    <property type="entry name" value="SIGMA70FCT"/>
</dbReference>
<dbReference type="NCBIfam" id="TIGR02937">
    <property type="entry name" value="sigma70-ECF"/>
    <property type="match status" value="1"/>
</dbReference>
<dbReference type="PANTHER" id="PTHR30603">
    <property type="entry name" value="RNA POLYMERASE SIGMA FACTOR RPO"/>
    <property type="match status" value="1"/>
</dbReference>
<evidence type="ECO:0000256" key="4">
    <source>
        <dbReference type="ARBA" id="ARBA00023163"/>
    </source>
</evidence>
<keyword evidence="2 5" id="KW-0731">Sigma factor</keyword>
<evidence type="ECO:0000256" key="3">
    <source>
        <dbReference type="ARBA" id="ARBA00023125"/>
    </source>
</evidence>
<keyword evidence="1 5" id="KW-0805">Transcription regulation</keyword>
<evidence type="ECO:0000256" key="5">
    <source>
        <dbReference type="RuleBase" id="RU362124"/>
    </source>
</evidence>
<dbReference type="AlphaFoldDB" id="A0A974X7R0"/>
<evidence type="ECO:0000313" key="9">
    <source>
        <dbReference type="Proteomes" id="UP000663347"/>
    </source>
</evidence>
<evidence type="ECO:0000259" key="6">
    <source>
        <dbReference type="PROSITE" id="PS00715"/>
    </source>
</evidence>
<evidence type="ECO:0000259" key="7">
    <source>
        <dbReference type="PROSITE" id="PS00716"/>
    </source>
</evidence>
<reference evidence="8" key="2">
    <citation type="submission" date="2021-03" db="EMBL/GenBank/DDBJ databases">
        <title>Alternative transmission patterns in independently acquired nutritional co-symbionts of Dictyopharidae planthoppers.</title>
        <authorList>
            <person name="Michalik A."/>
            <person name="Lukasik P."/>
        </authorList>
    </citation>
    <scope>NUCLEOTIDE SEQUENCE</scope>
    <source>
        <strain evidence="8">RANSCY</strain>
    </source>
</reference>
<dbReference type="Pfam" id="PF04542">
    <property type="entry name" value="Sigma70_r2"/>
    <property type="match status" value="1"/>
</dbReference>
<accession>A0A974X7R0</accession>
<dbReference type="GO" id="GO:0003677">
    <property type="term" value="F:DNA binding"/>
    <property type="evidence" value="ECO:0007669"/>
    <property type="project" value="UniProtKB-KW"/>
</dbReference>
<organism evidence="8 9">
    <name type="scientific">Candidatus Vidania fulgoroideorum</name>
    <dbReference type="NCBI Taxonomy" id="881286"/>
    <lineage>
        <taxon>Bacteria</taxon>
        <taxon>Pseudomonadati</taxon>
        <taxon>Pseudomonadota</taxon>
        <taxon>Betaproteobacteria</taxon>
        <taxon>Candidatus Vidania</taxon>
    </lineage>
</organism>
<dbReference type="SUPFAM" id="SSF88659">
    <property type="entry name" value="Sigma3 and sigma4 domains of RNA polymerase sigma factors"/>
    <property type="match status" value="2"/>
</dbReference>
<dbReference type="CDD" id="cd06171">
    <property type="entry name" value="Sigma70_r4"/>
    <property type="match status" value="1"/>
</dbReference>
<name>A0A974X7R0_9PROT</name>
<dbReference type="PANTHER" id="PTHR30603:SF60">
    <property type="entry name" value="RNA POLYMERASE SIGMA FACTOR RPOD"/>
    <property type="match status" value="1"/>
</dbReference>
<dbReference type="InterPro" id="IPR036388">
    <property type="entry name" value="WH-like_DNA-bd_sf"/>
</dbReference>
<dbReference type="GO" id="GO:0016987">
    <property type="term" value="F:sigma factor activity"/>
    <property type="evidence" value="ECO:0007669"/>
    <property type="project" value="UniProtKB-KW"/>
</dbReference>